<keyword evidence="3" id="KW-0479">Metal-binding</keyword>
<evidence type="ECO:0000256" key="4">
    <source>
        <dbReference type="ARBA" id="ARBA00022833"/>
    </source>
</evidence>
<evidence type="ECO:0000259" key="6">
    <source>
        <dbReference type="Pfam" id="PF00107"/>
    </source>
</evidence>
<dbReference type="Gene3D" id="3.90.180.10">
    <property type="entry name" value="Medium-chain alcohol dehydrogenases, catalytic domain"/>
    <property type="match status" value="1"/>
</dbReference>
<feature type="domain" description="Alcohol dehydrogenase-like N-terminal" evidence="7">
    <location>
        <begin position="39"/>
        <end position="157"/>
    </location>
</feature>
<evidence type="ECO:0000313" key="9">
    <source>
        <dbReference type="Proteomes" id="UP001176521"/>
    </source>
</evidence>
<dbReference type="SUPFAM" id="SSF50129">
    <property type="entry name" value="GroES-like"/>
    <property type="match status" value="1"/>
</dbReference>
<sequence length="335" mass="36180">MTDNADLPKKMFALRIEEFQADPPYVLRDDVKIPGPPRPDQVLIEIYSAGYCHTEMVANGDFEHMSRSPLPMIPSHEPTGVVVALGDNAKKLAPGGPSAPNRPLRVGDRVGALLFAHYCGKCDDCEDGRVRFCDNKDMLGVTYDGAFAQYMLADYRSVPLFCAGATIYSAIKACNLERGEHVCIMGAGALGHIGVQLAKALDLKVSTVDTRDPPLELVKGLRLAPDAVANIKDVKASDKERVKKLAEELGGAPDAVIVATDAIPAFELALELVKKHGLMMVVGQPAEPIPVSYLHVIFKGVTVKGSLLADARTCKEMVDLVSQSSPRSRTIEEME</sequence>
<keyword evidence="5" id="KW-0560">Oxidoreductase</keyword>
<dbReference type="Pfam" id="PF08240">
    <property type="entry name" value="ADH_N"/>
    <property type="match status" value="1"/>
</dbReference>
<keyword evidence="4" id="KW-0862">Zinc</keyword>
<comment type="similarity">
    <text evidence="2">Belongs to the zinc-containing alcohol dehydrogenase family.</text>
</comment>
<comment type="caution">
    <text evidence="8">The sequence shown here is derived from an EMBL/GenBank/DDBJ whole genome shotgun (WGS) entry which is preliminary data.</text>
</comment>
<dbReference type="PANTHER" id="PTHR42940:SF8">
    <property type="entry name" value="VACUOLAR PROTEIN SORTING-ASSOCIATED PROTEIN 11"/>
    <property type="match status" value="1"/>
</dbReference>
<evidence type="ECO:0000259" key="7">
    <source>
        <dbReference type="Pfam" id="PF08240"/>
    </source>
</evidence>
<dbReference type="InterPro" id="IPR011032">
    <property type="entry name" value="GroES-like_sf"/>
</dbReference>
<proteinExistence type="inferred from homology"/>
<comment type="cofactor">
    <cofactor evidence="1">
        <name>Zn(2+)</name>
        <dbReference type="ChEBI" id="CHEBI:29105"/>
    </cofactor>
</comment>
<feature type="domain" description="Alcohol dehydrogenase-like C-terminal" evidence="6">
    <location>
        <begin position="189"/>
        <end position="322"/>
    </location>
</feature>
<dbReference type="AlphaFoldDB" id="A0AAN6JH27"/>
<dbReference type="Proteomes" id="UP001176521">
    <property type="component" value="Unassembled WGS sequence"/>
</dbReference>
<evidence type="ECO:0000256" key="1">
    <source>
        <dbReference type="ARBA" id="ARBA00001947"/>
    </source>
</evidence>
<dbReference type="GO" id="GO:0005737">
    <property type="term" value="C:cytoplasm"/>
    <property type="evidence" value="ECO:0007669"/>
    <property type="project" value="TreeGrafter"/>
</dbReference>
<evidence type="ECO:0000256" key="3">
    <source>
        <dbReference type="ARBA" id="ARBA00022723"/>
    </source>
</evidence>
<dbReference type="InterPro" id="IPR013149">
    <property type="entry name" value="ADH-like_C"/>
</dbReference>
<accession>A0AAN6JH27</accession>
<dbReference type="EMBL" id="JAPDMQ010000795">
    <property type="protein sequence ID" value="KAK0520447.1"/>
    <property type="molecule type" value="Genomic_DNA"/>
</dbReference>
<evidence type="ECO:0008006" key="10">
    <source>
        <dbReference type="Google" id="ProtNLM"/>
    </source>
</evidence>
<evidence type="ECO:0000256" key="2">
    <source>
        <dbReference type="ARBA" id="ARBA00008072"/>
    </source>
</evidence>
<name>A0AAN6JH27_9BASI</name>
<keyword evidence="9" id="KW-1185">Reference proteome</keyword>
<evidence type="ECO:0000256" key="5">
    <source>
        <dbReference type="ARBA" id="ARBA00023002"/>
    </source>
</evidence>
<reference evidence="8" key="1">
    <citation type="journal article" date="2023" name="PhytoFront">
        <title>Draft Genome Resources of Seven Strains of Tilletia horrida, Causal Agent of Kernel Smut of Rice.</title>
        <authorList>
            <person name="Khanal S."/>
            <person name="Antony Babu S."/>
            <person name="Zhou X.G."/>
        </authorList>
    </citation>
    <scope>NUCLEOTIDE SEQUENCE</scope>
    <source>
        <strain evidence="8">TX3</strain>
    </source>
</reference>
<evidence type="ECO:0000313" key="8">
    <source>
        <dbReference type="EMBL" id="KAK0520447.1"/>
    </source>
</evidence>
<dbReference type="PANTHER" id="PTHR42940">
    <property type="entry name" value="ALCOHOL DEHYDROGENASE 1-RELATED"/>
    <property type="match status" value="1"/>
</dbReference>
<organism evidence="8 9">
    <name type="scientific">Tilletia horrida</name>
    <dbReference type="NCBI Taxonomy" id="155126"/>
    <lineage>
        <taxon>Eukaryota</taxon>
        <taxon>Fungi</taxon>
        <taxon>Dikarya</taxon>
        <taxon>Basidiomycota</taxon>
        <taxon>Ustilaginomycotina</taxon>
        <taxon>Exobasidiomycetes</taxon>
        <taxon>Tilletiales</taxon>
        <taxon>Tilletiaceae</taxon>
        <taxon>Tilletia</taxon>
    </lineage>
</organism>
<dbReference type="GO" id="GO:0004022">
    <property type="term" value="F:alcohol dehydrogenase (NAD+) activity"/>
    <property type="evidence" value="ECO:0007669"/>
    <property type="project" value="TreeGrafter"/>
</dbReference>
<dbReference type="GO" id="GO:0046872">
    <property type="term" value="F:metal ion binding"/>
    <property type="evidence" value="ECO:0007669"/>
    <property type="project" value="UniProtKB-KW"/>
</dbReference>
<dbReference type="Pfam" id="PF00107">
    <property type="entry name" value="ADH_zinc_N"/>
    <property type="match status" value="1"/>
</dbReference>
<dbReference type="SUPFAM" id="SSF51735">
    <property type="entry name" value="NAD(P)-binding Rossmann-fold domains"/>
    <property type="match status" value="1"/>
</dbReference>
<protein>
    <recommendedName>
        <fullName evidence="10">Enoyl reductase (ER) domain-containing protein</fullName>
    </recommendedName>
</protein>
<dbReference type="InterPro" id="IPR036291">
    <property type="entry name" value="NAD(P)-bd_dom_sf"/>
</dbReference>
<dbReference type="Gene3D" id="3.40.50.720">
    <property type="entry name" value="NAD(P)-binding Rossmann-like Domain"/>
    <property type="match status" value="1"/>
</dbReference>
<gene>
    <name evidence="8" type="ORF">OC842_007096</name>
</gene>
<dbReference type="InterPro" id="IPR013154">
    <property type="entry name" value="ADH-like_N"/>
</dbReference>